<dbReference type="GO" id="GO:0008047">
    <property type="term" value="F:enzyme activator activity"/>
    <property type="evidence" value="ECO:0007669"/>
    <property type="project" value="InterPro"/>
</dbReference>
<protein>
    <submittedName>
        <fullName evidence="6">Uncharacterized protein</fullName>
    </submittedName>
</protein>
<dbReference type="Proteomes" id="UP001209540">
    <property type="component" value="Unassembled WGS sequence"/>
</dbReference>
<dbReference type="AlphaFoldDB" id="A0AAD5PEF6"/>
<feature type="compositionally biased region" description="Pro residues" evidence="5">
    <location>
        <begin position="215"/>
        <end position="224"/>
    </location>
</feature>
<comment type="subcellular location">
    <subcellularLocation>
        <location evidence="1">Cytoplasm</location>
    </subcellularLocation>
</comment>
<evidence type="ECO:0000256" key="4">
    <source>
        <dbReference type="ARBA" id="ARBA00022664"/>
    </source>
</evidence>
<feature type="region of interest" description="Disordered" evidence="5">
    <location>
        <begin position="188"/>
        <end position="410"/>
    </location>
</feature>
<feature type="compositionally biased region" description="Polar residues" evidence="5">
    <location>
        <begin position="356"/>
        <end position="375"/>
    </location>
</feature>
<dbReference type="EMBL" id="JAIXMP010000011">
    <property type="protein sequence ID" value="KAI9264864.1"/>
    <property type="molecule type" value="Genomic_DNA"/>
</dbReference>
<feature type="compositionally biased region" description="Low complexity" evidence="5">
    <location>
        <begin position="261"/>
        <end position="275"/>
    </location>
</feature>
<dbReference type="GO" id="GO:0003729">
    <property type="term" value="F:mRNA binding"/>
    <property type="evidence" value="ECO:0007669"/>
    <property type="project" value="TreeGrafter"/>
</dbReference>
<evidence type="ECO:0000256" key="3">
    <source>
        <dbReference type="ARBA" id="ARBA00022490"/>
    </source>
</evidence>
<dbReference type="Gene3D" id="2.30.29.30">
    <property type="entry name" value="Pleckstrin-homology domain (PH domain)/Phosphotyrosine-binding domain (PTB)"/>
    <property type="match status" value="1"/>
</dbReference>
<keyword evidence="7" id="KW-1185">Reference proteome</keyword>
<evidence type="ECO:0000256" key="2">
    <source>
        <dbReference type="ARBA" id="ARBA00008778"/>
    </source>
</evidence>
<name>A0AAD5PEF6_9FUNG</name>
<dbReference type="PANTHER" id="PTHR16290">
    <property type="entry name" value="TRANSCRIPTION FACTOR SMIF DECAPPING ENZYME DCP1"/>
    <property type="match status" value="1"/>
</dbReference>
<evidence type="ECO:0000256" key="5">
    <source>
        <dbReference type="SAM" id="MobiDB-lite"/>
    </source>
</evidence>
<dbReference type="GO" id="GO:0000290">
    <property type="term" value="P:deadenylation-dependent decapping of nuclear-transcribed mRNA"/>
    <property type="evidence" value="ECO:0007669"/>
    <property type="project" value="InterPro"/>
</dbReference>
<reference evidence="6" key="2">
    <citation type="submission" date="2023-02" db="EMBL/GenBank/DDBJ databases">
        <authorList>
            <consortium name="DOE Joint Genome Institute"/>
            <person name="Mondo S.J."/>
            <person name="Chang Y."/>
            <person name="Wang Y."/>
            <person name="Ahrendt S."/>
            <person name="Andreopoulos W."/>
            <person name="Barry K."/>
            <person name="Beard J."/>
            <person name="Benny G.L."/>
            <person name="Blankenship S."/>
            <person name="Bonito G."/>
            <person name="Cuomo C."/>
            <person name="Desiro A."/>
            <person name="Gervers K.A."/>
            <person name="Hundley H."/>
            <person name="Kuo A."/>
            <person name="LaButti K."/>
            <person name="Lang B.F."/>
            <person name="Lipzen A."/>
            <person name="O'Donnell K."/>
            <person name="Pangilinan J."/>
            <person name="Reynolds N."/>
            <person name="Sandor L."/>
            <person name="Smith M.W."/>
            <person name="Tsang A."/>
            <person name="Grigoriev I.V."/>
            <person name="Stajich J.E."/>
            <person name="Spatafora J.W."/>
        </authorList>
    </citation>
    <scope>NUCLEOTIDE SEQUENCE</scope>
    <source>
        <strain evidence="6">RSA 2281</strain>
    </source>
</reference>
<evidence type="ECO:0000313" key="7">
    <source>
        <dbReference type="Proteomes" id="UP001209540"/>
    </source>
</evidence>
<dbReference type="SUPFAM" id="SSF50729">
    <property type="entry name" value="PH domain-like"/>
    <property type="match status" value="1"/>
</dbReference>
<dbReference type="Pfam" id="PF06058">
    <property type="entry name" value="DCP1"/>
    <property type="match status" value="1"/>
</dbReference>
<comment type="caution">
    <text evidence="6">The sequence shown here is derived from an EMBL/GenBank/DDBJ whole genome shotgun (WGS) entry which is preliminary data.</text>
</comment>
<evidence type="ECO:0000256" key="1">
    <source>
        <dbReference type="ARBA" id="ARBA00004496"/>
    </source>
</evidence>
<gene>
    <name evidence="6" type="ORF">BDA99DRAFT_507110</name>
</gene>
<evidence type="ECO:0000313" key="6">
    <source>
        <dbReference type="EMBL" id="KAI9264864.1"/>
    </source>
</evidence>
<reference evidence="6" key="1">
    <citation type="journal article" date="2022" name="IScience">
        <title>Evolution of zygomycete secretomes and the origins of terrestrial fungal ecologies.</title>
        <authorList>
            <person name="Chang Y."/>
            <person name="Wang Y."/>
            <person name="Mondo S."/>
            <person name="Ahrendt S."/>
            <person name="Andreopoulos W."/>
            <person name="Barry K."/>
            <person name="Beard J."/>
            <person name="Benny G.L."/>
            <person name="Blankenship S."/>
            <person name="Bonito G."/>
            <person name="Cuomo C."/>
            <person name="Desiro A."/>
            <person name="Gervers K.A."/>
            <person name="Hundley H."/>
            <person name="Kuo A."/>
            <person name="LaButti K."/>
            <person name="Lang B.F."/>
            <person name="Lipzen A."/>
            <person name="O'Donnell K."/>
            <person name="Pangilinan J."/>
            <person name="Reynolds N."/>
            <person name="Sandor L."/>
            <person name="Smith M.E."/>
            <person name="Tsang A."/>
            <person name="Grigoriev I.V."/>
            <person name="Stajich J.E."/>
            <person name="Spatafora J.W."/>
        </authorList>
    </citation>
    <scope>NUCLEOTIDE SEQUENCE</scope>
    <source>
        <strain evidence="6">RSA 2281</strain>
    </source>
</reference>
<keyword evidence="4" id="KW-0507">mRNA processing</keyword>
<dbReference type="GO" id="GO:0000932">
    <property type="term" value="C:P-body"/>
    <property type="evidence" value="ECO:0007669"/>
    <property type="project" value="TreeGrafter"/>
</dbReference>
<feature type="compositionally biased region" description="Pro residues" evidence="5">
    <location>
        <begin position="276"/>
        <end position="286"/>
    </location>
</feature>
<accession>A0AAD5PEF6</accession>
<dbReference type="InterPro" id="IPR010334">
    <property type="entry name" value="Dcp1"/>
</dbReference>
<organism evidence="6 7">
    <name type="scientific">Phascolomyces articulosus</name>
    <dbReference type="NCBI Taxonomy" id="60185"/>
    <lineage>
        <taxon>Eukaryota</taxon>
        <taxon>Fungi</taxon>
        <taxon>Fungi incertae sedis</taxon>
        <taxon>Mucoromycota</taxon>
        <taxon>Mucoromycotina</taxon>
        <taxon>Mucoromycetes</taxon>
        <taxon>Mucorales</taxon>
        <taxon>Lichtheimiaceae</taxon>
        <taxon>Phascolomyces</taxon>
    </lineage>
</organism>
<keyword evidence="3" id="KW-0963">Cytoplasm</keyword>
<sequence length="484" mass="53494">MDFVKRQTLNLTVLERHDSSIVDICDQSPHAVVYKFIRDKNSWDKMGVEGVLFLVKRKTAPTYALFILNRLSMDNFCLYLSDIRDLSLADEFLICQTSEGQACGLWLFEEKDRQRFLDRILELRKTMESNSVPPQMQVPTATAPSSGGQVNILQLFEKASITPQQQQPVSREQQQQTNHATDLLSMLQSGQQQKGPEQPQPPQMQMPQPHHHQLPHPPPPPPPSSAAAFFNGYNSFPGSEVFPDNGFPNRTPQIPPPPQMFNPQQQSSPMQYPSQSLPPPPPPPSAGPAAAAVIGGNGELNKTYYPTFPPPPPSHHPAATASPQKAASLLQALQGGGPTGQQPPQPPTQPPPGIRQSPQLADQHNHPWSSPNGMNPSPRLAGGPLNPAGQQQQPLPHQSHPHPPPPLMHQSTLDMTQAEVDQRFGSDGRPLLSKPEFIQQFLNMVQNDSSFLDTLYDRYRGKHGQQSASTFVNAIKTMPPYQQM</sequence>
<comment type="similarity">
    <text evidence="2">Belongs to the DCP1 family.</text>
</comment>
<proteinExistence type="inferred from homology"/>
<dbReference type="GO" id="GO:0031087">
    <property type="term" value="P:deadenylation-independent decapping of nuclear-transcribed mRNA"/>
    <property type="evidence" value="ECO:0007669"/>
    <property type="project" value="TreeGrafter"/>
</dbReference>
<feature type="compositionally biased region" description="Pro residues" evidence="5">
    <location>
        <begin position="341"/>
        <end position="353"/>
    </location>
</feature>
<dbReference type="GO" id="GO:0006397">
    <property type="term" value="P:mRNA processing"/>
    <property type="evidence" value="ECO:0007669"/>
    <property type="project" value="UniProtKB-KW"/>
</dbReference>
<dbReference type="PANTHER" id="PTHR16290:SF0">
    <property type="entry name" value="DECAPPING PROTEIN 1, ISOFORM A"/>
    <property type="match status" value="1"/>
</dbReference>
<dbReference type="CDD" id="cd09804">
    <property type="entry name" value="Dcp1"/>
    <property type="match status" value="1"/>
</dbReference>
<dbReference type="InterPro" id="IPR011993">
    <property type="entry name" value="PH-like_dom_sf"/>
</dbReference>